<name>A0A1Y4EEC4_9FIRM</name>
<dbReference type="InterPro" id="IPR013525">
    <property type="entry name" value="ABC2_TM"/>
</dbReference>
<dbReference type="InterPro" id="IPR051449">
    <property type="entry name" value="ABC-2_transporter_component"/>
</dbReference>
<feature type="transmembrane region" description="Helical" evidence="6">
    <location>
        <begin position="181"/>
        <end position="201"/>
    </location>
</feature>
<dbReference type="PANTHER" id="PTHR30294:SF38">
    <property type="entry name" value="TRANSPORT PERMEASE PROTEIN"/>
    <property type="match status" value="1"/>
</dbReference>
<keyword evidence="4 6" id="KW-1133">Transmembrane helix</keyword>
<dbReference type="AlphaFoldDB" id="A0A1Y4EEC4"/>
<protein>
    <recommendedName>
        <fullName evidence="7">ABC-2 type transporter transmembrane domain-containing protein</fullName>
    </recommendedName>
</protein>
<dbReference type="RefSeq" id="WP_087256802.1">
    <property type="nucleotide sequence ID" value="NZ_CAJFOD010000131.1"/>
</dbReference>
<feature type="transmembrane region" description="Helical" evidence="6">
    <location>
        <begin position="293"/>
        <end position="313"/>
    </location>
</feature>
<feature type="domain" description="ABC-2 type transporter transmembrane" evidence="7">
    <location>
        <begin position="17"/>
        <end position="369"/>
    </location>
</feature>
<keyword evidence="5 6" id="KW-0472">Membrane</keyword>
<evidence type="ECO:0000259" key="7">
    <source>
        <dbReference type="Pfam" id="PF12698"/>
    </source>
</evidence>
<accession>A0A1Y4EEC4</accession>
<comment type="subcellular location">
    <subcellularLocation>
        <location evidence="1">Cell membrane</location>
        <topology evidence="1">Multi-pass membrane protein</topology>
    </subcellularLocation>
</comment>
<evidence type="ECO:0000256" key="4">
    <source>
        <dbReference type="ARBA" id="ARBA00022989"/>
    </source>
</evidence>
<evidence type="ECO:0000256" key="3">
    <source>
        <dbReference type="ARBA" id="ARBA00022692"/>
    </source>
</evidence>
<sequence length="381" mass="43211">MFKHLFMNKMKILLKNKAMLFWSLIFPFVLGTFFQLALGNVGEAFEMEVIPVAVVDNQYYQKNKILKEVISSLSKENENQLFNTVYVDESEAQKLLDNEEIDGYILLKEDNNPQMIVKTNGINQTIVKSVLDEYYQMSNATTQMINYNPEILYNGVLETLYEEKNYITDDSNENIDFSINYFFTLIAMTCLYGSLIGLEVIKDCEANLSKKGARMCMAPVNKFKMILAGLLAGYVIQLVALALLFLYLIFVFNINFGNQILPTVVLAMVGCLAGTSLGTFVGVSNRKSEGFKIGILISVTMTCCFFSGMMGVIDIKVFFDETFPLLAKINPVNIITDGLYSLFAYDNLDVYYNCLARISIFSLVLIALSFMFIRRKKYDSI</sequence>
<organism evidence="8 9">
    <name type="scientific">Thomasclavelia spiroformis</name>
    <dbReference type="NCBI Taxonomy" id="29348"/>
    <lineage>
        <taxon>Bacteria</taxon>
        <taxon>Bacillati</taxon>
        <taxon>Bacillota</taxon>
        <taxon>Erysipelotrichia</taxon>
        <taxon>Erysipelotrichales</taxon>
        <taxon>Coprobacillaceae</taxon>
        <taxon>Thomasclavelia</taxon>
    </lineage>
</organism>
<feature type="transmembrane region" description="Helical" evidence="6">
    <location>
        <begin position="350"/>
        <end position="373"/>
    </location>
</feature>
<keyword evidence="3 6" id="KW-0812">Transmembrane</keyword>
<comment type="caution">
    <text evidence="8">The sequence shown here is derived from an EMBL/GenBank/DDBJ whole genome shotgun (WGS) entry which is preliminary data.</text>
</comment>
<gene>
    <name evidence="8" type="ORF">B5E91_08375</name>
</gene>
<evidence type="ECO:0000256" key="6">
    <source>
        <dbReference type="SAM" id="Phobius"/>
    </source>
</evidence>
<dbReference type="GO" id="GO:0140359">
    <property type="term" value="F:ABC-type transporter activity"/>
    <property type="evidence" value="ECO:0007669"/>
    <property type="project" value="InterPro"/>
</dbReference>
<feature type="transmembrane region" description="Helical" evidence="6">
    <location>
        <begin position="225"/>
        <end position="254"/>
    </location>
</feature>
<dbReference type="PANTHER" id="PTHR30294">
    <property type="entry name" value="MEMBRANE COMPONENT OF ABC TRANSPORTER YHHJ-RELATED"/>
    <property type="match status" value="1"/>
</dbReference>
<dbReference type="GO" id="GO:0005886">
    <property type="term" value="C:plasma membrane"/>
    <property type="evidence" value="ECO:0007669"/>
    <property type="project" value="UniProtKB-SubCell"/>
</dbReference>
<evidence type="ECO:0000313" key="8">
    <source>
        <dbReference type="EMBL" id="OUQ04720.1"/>
    </source>
</evidence>
<evidence type="ECO:0000256" key="1">
    <source>
        <dbReference type="ARBA" id="ARBA00004651"/>
    </source>
</evidence>
<feature type="transmembrane region" description="Helical" evidence="6">
    <location>
        <begin position="260"/>
        <end position="281"/>
    </location>
</feature>
<proteinExistence type="predicted"/>
<evidence type="ECO:0000256" key="2">
    <source>
        <dbReference type="ARBA" id="ARBA00022475"/>
    </source>
</evidence>
<reference evidence="9" key="1">
    <citation type="submission" date="2017-04" db="EMBL/GenBank/DDBJ databases">
        <title>Function of individual gut microbiota members based on whole genome sequencing of pure cultures obtained from chicken caecum.</title>
        <authorList>
            <person name="Medvecky M."/>
            <person name="Cejkova D."/>
            <person name="Polansky O."/>
            <person name="Karasova D."/>
            <person name="Kubasova T."/>
            <person name="Cizek A."/>
            <person name="Rychlik I."/>
        </authorList>
    </citation>
    <scope>NUCLEOTIDE SEQUENCE [LARGE SCALE GENOMIC DNA]</scope>
    <source>
        <strain evidence="9">An149</strain>
    </source>
</reference>
<keyword evidence="2" id="KW-1003">Cell membrane</keyword>
<evidence type="ECO:0000313" key="9">
    <source>
        <dbReference type="Proteomes" id="UP000196258"/>
    </source>
</evidence>
<evidence type="ECO:0000256" key="5">
    <source>
        <dbReference type="ARBA" id="ARBA00023136"/>
    </source>
</evidence>
<dbReference type="Proteomes" id="UP000196258">
    <property type="component" value="Unassembled WGS sequence"/>
</dbReference>
<dbReference type="EMBL" id="NFLB01000009">
    <property type="protein sequence ID" value="OUQ04720.1"/>
    <property type="molecule type" value="Genomic_DNA"/>
</dbReference>
<dbReference type="Pfam" id="PF12698">
    <property type="entry name" value="ABC2_membrane_3"/>
    <property type="match status" value="1"/>
</dbReference>